<accession>A0A239H608</accession>
<reference evidence="2 3" key="1">
    <citation type="submission" date="2017-06" db="EMBL/GenBank/DDBJ databases">
        <authorList>
            <person name="Kim H.J."/>
            <person name="Triplett B.A."/>
        </authorList>
    </citation>
    <scope>NUCLEOTIDE SEQUENCE [LARGE SCALE GENOMIC DNA]</scope>
    <source>
        <strain evidence="2 3">DSM 19307</strain>
    </source>
</reference>
<proteinExistence type="predicted"/>
<gene>
    <name evidence="2" type="ORF">SAMN05421640_1150</name>
</gene>
<dbReference type="EMBL" id="FZPD01000002">
    <property type="protein sequence ID" value="SNS76585.1"/>
    <property type="molecule type" value="Genomic_DNA"/>
</dbReference>
<evidence type="ECO:0000259" key="1">
    <source>
        <dbReference type="Pfam" id="PF13590"/>
    </source>
</evidence>
<dbReference type="Proteomes" id="UP000198393">
    <property type="component" value="Unassembled WGS sequence"/>
</dbReference>
<sequence length="185" mass="21612">MKKWIFIAFISLSGCSPRVVSYLNENAHFKTFETYRLVSAKSESKNVAPENSMIFDLIRQNIHNEMERRDYIKSNVTPDLTLRYEVVSNTRVENDNNQNFGLYPTFRINSRTIYESILLLELTDQNKKLVWQGSYDLAQEKKEKKASRAIEKAVGHIFTTFPYRAKSTLIDESLKSNNKKKESKK</sequence>
<dbReference type="Gene3D" id="3.30.160.670">
    <property type="match status" value="1"/>
</dbReference>
<protein>
    <recommendedName>
        <fullName evidence="1">DUF4136 domain-containing protein</fullName>
    </recommendedName>
</protein>
<dbReference type="Pfam" id="PF13590">
    <property type="entry name" value="DUF4136"/>
    <property type="match status" value="1"/>
</dbReference>
<dbReference type="OrthoDB" id="118896at2"/>
<name>A0A239H608_EKHLU</name>
<dbReference type="PROSITE" id="PS51257">
    <property type="entry name" value="PROKAR_LIPOPROTEIN"/>
    <property type="match status" value="1"/>
</dbReference>
<feature type="domain" description="DUF4136" evidence="1">
    <location>
        <begin position="20"/>
        <end position="163"/>
    </location>
</feature>
<dbReference type="InterPro" id="IPR025411">
    <property type="entry name" value="DUF4136"/>
</dbReference>
<evidence type="ECO:0000313" key="2">
    <source>
        <dbReference type="EMBL" id="SNS76585.1"/>
    </source>
</evidence>
<dbReference type="RefSeq" id="WP_089355907.1">
    <property type="nucleotide sequence ID" value="NZ_FZPD01000002.1"/>
</dbReference>
<evidence type="ECO:0000313" key="3">
    <source>
        <dbReference type="Proteomes" id="UP000198393"/>
    </source>
</evidence>
<keyword evidence="3" id="KW-1185">Reference proteome</keyword>
<organism evidence="2 3">
    <name type="scientific">Ekhidna lutea</name>
    <dbReference type="NCBI Taxonomy" id="447679"/>
    <lineage>
        <taxon>Bacteria</taxon>
        <taxon>Pseudomonadati</taxon>
        <taxon>Bacteroidota</taxon>
        <taxon>Cytophagia</taxon>
        <taxon>Cytophagales</taxon>
        <taxon>Reichenbachiellaceae</taxon>
        <taxon>Ekhidna</taxon>
    </lineage>
</organism>
<dbReference type="AlphaFoldDB" id="A0A239H608"/>